<comment type="similarity">
    <text evidence="2 9">Belongs to the CN hydrolase family. Apolipoprotein N-acyltransferase subfamily.</text>
</comment>
<organism evidence="11 12">
    <name type="scientific">Larsenimonas rhizosphaerae</name>
    <dbReference type="NCBI Taxonomy" id="2944682"/>
    <lineage>
        <taxon>Bacteria</taxon>
        <taxon>Pseudomonadati</taxon>
        <taxon>Pseudomonadota</taxon>
        <taxon>Gammaproteobacteria</taxon>
        <taxon>Oceanospirillales</taxon>
        <taxon>Halomonadaceae</taxon>
        <taxon>Larsenimonas</taxon>
    </lineage>
</organism>
<proteinExistence type="inferred from homology"/>
<dbReference type="HAMAP" id="MF_01148">
    <property type="entry name" value="Lnt"/>
    <property type="match status" value="1"/>
</dbReference>
<dbReference type="EC" id="2.3.1.269" evidence="9"/>
<dbReference type="NCBIfam" id="TIGR00546">
    <property type="entry name" value="lnt"/>
    <property type="match status" value="1"/>
</dbReference>
<dbReference type="CDD" id="cd07571">
    <property type="entry name" value="ALP_N-acyl_transferase"/>
    <property type="match status" value="1"/>
</dbReference>
<dbReference type="Pfam" id="PF00795">
    <property type="entry name" value="CN_hydrolase"/>
    <property type="match status" value="1"/>
</dbReference>
<dbReference type="RefSeq" id="WP_265895865.1">
    <property type="nucleotide sequence ID" value="NZ_JAPIVE010000001.1"/>
</dbReference>
<dbReference type="InterPro" id="IPR045378">
    <property type="entry name" value="LNT_N"/>
</dbReference>
<keyword evidence="6 9" id="KW-1133">Transmembrane helix</keyword>
<keyword evidence="7 9" id="KW-0472">Membrane</keyword>
<evidence type="ECO:0000256" key="1">
    <source>
        <dbReference type="ARBA" id="ARBA00004651"/>
    </source>
</evidence>
<dbReference type="InterPro" id="IPR036526">
    <property type="entry name" value="C-N_Hydrolase_sf"/>
</dbReference>
<protein>
    <recommendedName>
        <fullName evidence="9">Apolipoprotein N-acyltransferase</fullName>
        <shortName evidence="9">ALP N-acyltransferase</shortName>
        <ecNumber evidence="9">2.3.1.269</ecNumber>
    </recommendedName>
</protein>
<comment type="caution">
    <text evidence="11">The sequence shown here is derived from an EMBL/GenBank/DDBJ whole genome shotgun (WGS) entry which is preliminary data.</text>
</comment>
<dbReference type="Gene3D" id="3.60.110.10">
    <property type="entry name" value="Carbon-nitrogen hydrolase"/>
    <property type="match status" value="1"/>
</dbReference>
<evidence type="ECO:0000256" key="4">
    <source>
        <dbReference type="ARBA" id="ARBA00022679"/>
    </source>
</evidence>
<dbReference type="SUPFAM" id="SSF56317">
    <property type="entry name" value="Carbon-nitrogen hydrolase"/>
    <property type="match status" value="1"/>
</dbReference>
<comment type="function">
    <text evidence="9">Catalyzes the phospholipid dependent N-acylation of the N-terminal cysteine of apolipoprotein, the last step in lipoprotein maturation.</text>
</comment>
<dbReference type="PROSITE" id="PS51318">
    <property type="entry name" value="TAT"/>
    <property type="match status" value="1"/>
</dbReference>
<evidence type="ECO:0000256" key="7">
    <source>
        <dbReference type="ARBA" id="ARBA00023136"/>
    </source>
</evidence>
<evidence type="ECO:0000256" key="3">
    <source>
        <dbReference type="ARBA" id="ARBA00022475"/>
    </source>
</evidence>
<dbReference type="InterPro" id="IPR004563">
    <property type="entry name" value="Apolipo_AcylTrfase"/>
</dbReference>
<name>A0AA42CU18_9GAMM</name>
<evidence type="ECO:0000256" key="6">
    <source>
        <dbReference type="ARBA" id="ARBA00022989"/>
    </source>
</evidence>
<dbReference type="InterPro" id="IPR003010">
    <property type="entry name" value="C-N_Hydrolase"/>
</dbReference>
<feature type="transmembrane region" description="Helical" evidence="9">
    <location>
        <begin position="61"/>
        <end position="78"/>
    </location>
</feature>
<keyword evidence="12" id="KW-1185">Reference proteome</keyword>
<dbReference type="Pfam" id="PF20154">
    <property type="entry name" value="LNT_N"/>
    <property type="match status" value="1"/>
</dbReference>
<dbReference type="PANTHER" id="PTHR38686">
    <property type="entry name" value="APOLIPOPROTEIN N-ACYLTRANSFERASE"/>
    <property type="match status" value="1"/>
</dbReference>
<evidence type="ECO:0000256" key="9">
    <source>
        <dbReference type="HAMAP-Rule" id="MF_01148"/>
    </source>
</evidence>
<reference evidence="11" key="1">
    <citation type="submission" date="2022-11" db="EMBL/GenBank/DDBJ databases">
        <title>Larsenimonas rhizosphaerae sp. nov., isolated from a tidal mudflat.</title>
        <authorList>
            <person name="Lee S.D."/>
            <person name="Kim I.S."/>
        </authorList>
    </citation>
    <scope>NUCLEOTIDE SEQUENCE</scope>
    <source>
        <strain evidence="11">GH2-1</strain>
    </source>
</reference>
<dbReference type="Proteomes" id="UP001165678">
    <property type="component" value="Unassembled WGS sequence"/>
</dbReference>
<accession>A0AA42CU18</accession>
<comment type="catalytic activity">
    <reaction evidence="9">
        <text>N-terminal S-1,2-diacyl-sn-glyceryl-L-cysteinyl-[lipoprotein] + a glycerophospholipid = N-acyl-S-1,2-diacyl-sn-glyceryl-L-cysteinyl-[lipoprotein] + a 2-acyl-sn-glycero-3-phospholipid + H(+)</text>
        <dbReference type="Rhea" id="RHEA:48228"/>
        <dbReference type="Rhea" id="RHEA-COMP:14681"/>
        <dbReference type="Rhea" id="RHEA-COMP:14684"/>
        <dbReference type="ChEBI" id="CHEBI:15378"/>
        <dbReference type="ChEBI" id="CHEBI:136912"/>
        <dbReference type="ChEBI" id="CHEBI:140656"/>
        <dbReference type="ChEBI" id="CHEBI:140657"/>
        <dbReference type="ChEBI" id="CHEBI:140660"/>
        <dbReference type="EC" id="2.3.1.269"/>
    </reaction>
</comment>
<feature type="transmembrane region" description="Helical" evidence="9">
    <location>
        <begin position="90"/>
        <end position="113"/>
    </location>
</feature>
<dbReference type="GO" id="GO:0016410">
    <property type="term" value="F:N-acyltransferase activity"/>
    <property type="evidence" value="ECO:0007669"/>
    <property type="project" value="UniProtKB-UniRule"/>
</dbReference>
<dbReference type="InterPro" id="IPR006311">
    <property type="entry name" value="TAT_signal"/>
</dbReference>
<evidence type="ECO:0000259" key="10">
    <source>
        <dbReference type="PROSITE" id="PS50263"/>
    </source>
</evidence>
<dbReference type="GO" id="GO:0042158">
    <property type="term" value="P:lipoprotein biosynthetic process"/>
    <property type="evidence" value="ECO:0007669"/>
    <property type="project" value="UniProtKB-UniRule"/>
</dbReference>
<feature type="transmembrane region" description="Helical" evidence="9">
    <location>
        <begin position="125"/>
        <end position="150"/>
    </location>
</feature>
<comment type="pathway">
    <text evidence="9">Protein modification; lipoprotein biosynthesis (N-acyl transfer).</text>
</comment>
<dbReference type="PANTHER" id="PTHR38686:SF1">
    <property type="entry name" value="APOLIPOPROTEIN N-ACYLTRANSFERASE"/>
    <property type="match status" value="1"/>
</dbReference>
<sequence length="511" mass="56316">MVFSDPLARRTWLGDLTALAAGALMTLTFAPFDAWWLAPVLMALVYASLQQIALGRTLWRGWLFGFGLFGAGTSWVYVSIHDYGYTGVPLAILLTALFAATLALFYLITFGLYRYCRPRGAVNPWAFAGIWVLGEMFRSWAFTGFPWLYLGSAQVEAPIRSLAPLGGVYLLSLTVALSGGLLYRLVIRRAWFNAIPLLVIWLAPLALPTLWATPTGAPHQVALVQGNLPQLEKWTPDGQRTAANTYATLTREQAGDADIVIWPETALPMLDTQAMPFLERIQATLAPEAALVTGVVQRDVEGHYFNSVMALGNGDGTYRKAHLVPFGEYLPLDSMLRGVIDFFNLPMSNFKAGPAAPAPLMADGLKLGVAICYEIVYPDLVRQRAATSDVLLTVSNDSWFGHSIGPLQHMQMAQLRALENNRYLLRATSNGMTAIVGPSGEILAEAPRFSKQVLTGSIRAMHGAPPFTFWGSWPAGILATLLALSGIAARWLERQRRRRKRQEQQFHDELY</sequence>
<dbReference type="AlphaFoldDB" id="A0AA42CU18"/>
<dbReference type="PROSITE" id="PS50263">
    <property type="entry name" value="CN_HYDROLASE"/>
    <property type="match status" value="1"/>
</dbReference>
<evidence type="ECO:0000256" key="8">
    <source>
        <dbReference type="ARBA" id="ARBA00023315"/>
    </source>
</evidence>
<feature type="domain" description="CN hydrolase" evidence="10">
    <location>
        <begin position="224"/>
        <end position="460"/>
    </location>
</feature>
<dbReference type="EMBL" id="JAPIVE010000001">
    <property type="protein sequence ID" value="MCX2523864.1"/>
    <property type="molecule type" value="Genomic_DNA"/>
</dbReference>
<evidence type="ECO:0000256" key="2">
    <source>
        <dbReference type="ARBA" id="ARBA00010065"/>
    </source>
</evidence>
<feature type="transmembrane region" description="Helical" evidence="9">
    <location>
        <begin position="190"/>
        <end position="211"/>
    </location>
</feature>
<evidence type="ECO:0000256" key="5">
    <source>
        <dbReference type="ARBA" id="ARBA00022692"/>
    </source>
</evidence>
<comment type="subcellular location">
    <subcellularLocation>
        <location evidence="1 9">Cell membrane</location>
        <topology evidence="1 9">Multi-pass membrane protein</topology>
    </subcellularLocation>
</comment>
<feature type="transmembrane region" description="Helical" evidence="9">
    <location>
        <begin position="162"/>
        <end position="183"/>
    </location>
</feature>
<keyword evidence="5 9" id="KW-0812">Transmembrane</keyword>
<evidence type="ECO:0000313" key="12">
    <source>
        <dbReference type="Proteomes" id="UP001165678"/>
    </source>
</evidence>
<keyword evidence="8 9" id="KW-0012">Acyltransferase</keyword>
<feature type="transmembrane region" description="Helical" evidence="9">
    <location>
        <begin position="467"/>
        <end position="492"/>
    </location>
</feature>
<keyword evidence="3 9" id="KW-1003">Cell membrane</keyword>
<dbReference type="GO" id="GO:0005886">
    <property type="term" value="C:plasma membrane"/>
    <property type="evidence" value="ECO:0007669"/>
    <property type="project" value="UniProtKB-SubCell"/>
</dbReference>
<evidence type="ECO:0000313" key="11">
    <source>
        <dbReference type="EMBL" id="MCX2523864.1"/>
    </source>
</evidence>
<keyword evidence="4 9" id="KW-0808">Transferase</keyword>
<gene>
    <name evidence="9 11" type="primary">lnt</name>
    <name evidence="11" type="ORF">OQ287_06415</name>
</gene>